<keyword evidence="2" id="KW-1185">Reference proteome</keyword>
<name>W2UQI6_9FLAO</name>
<dbReference type="EMBL" id="AYXY01000019">
    <property type="protein sequence ID" value="ETN95746.1"/>
    <property type="molecule type" value="Genomic_DNA"/>
</dbReference>
<gene>
    <name evidence="1" type="ORF">P278_14680</name>
</gene>
<evidence type="ECO:0000313" key="1">
    <source>
        <dbReference type="EMBL" id="ETN95746.1"/>
    </source>
</evidence>
<reference evidence="1 2" key="2">
    <citation type="journal article" date="2016" name="Genome Announc.">
        <title>Draft Genome Sequence of Zhouia amylolytica AD3, Isolated from Tidal Flat Sediment.</title>
        <authorList>
            <person name="Jia B."/>
            <person name="Jin H.M."/>
            <person name="Lee H.J."/>
            <person name="Jeon C.O."/>
        </authorList>
    </citation>
    <scope>NUCLEOTIDE SEQUENCE [LARGE SCALE GENOMIC DNA]</scope>
    <source>
        <strain evidence="1 2">AD3</strain>
    </source>
</reference>
<organism evidence="1 2">
    <name type="scientific">Zhouia amylolytica AD3</name>
    <dbReference type="NCBI Taxonomy" id="1286632"/>
    <lineage>
        <taxon>Bacteria</taxon>
        <taxon>Pseudomonadati</taxon>
        <taxon>Bacteroidota</taxon>
        <taxon>Flavobacteriia</taxon>
        <taxon>Flavobacteriales</taxon>
        <taxon>Flavobacteriaceae</taxon>
        <taxon>Zhouia</taxon>
    </lineage>
</organism>
<reference evidence="2" key="1">
    <citation type="submission" date="2013-11" db="EMBL/GenBank/DDBJ databases">
        <title>Draft genome sequence from a member of Zhouia, isolated tidal flat.</title>
        <authorList>
            <person name="Jin H."/>
            <person name="Jeon C.O."/>
        </authorList>
    </citation>
    <scope>NUCLEOTIDE SEQUENCE [LARGE SCALE GENOMIC DNA]</scope>
    <source>
        <strain evidence="2">AD3</strain>
    </source>
</reference>
<protein>
    <recommendedName>
        <fullName evidence="3">Lipoprotein</fullName>
    </recommendedName>
</protein>
<dbReference type="PROSITE" id="PS51257">
    <property type="entry name" value="PROKAR_LIPOPROTEIN"/>
    <property type="match status" value="1"/>
</dbReference>
<comment type="caution">
    <text evidence="1">The sequence shown here is derived from an EMBL/GenBank/DDBJ whole genome shotgun (WGS) entry which is preliminary data.</text>
</comment>
<proteinExistence type="predicted"/>
<evidence type="ECO:0008006" key="3">
    <source>
        <dbReference type="Google" id="ProtNLM"/>
    </source>
</evidence>
<dbReference type="AlphaFoldDB" id="W2UQI6"/>
<evidence type="ECO:0000313" key="2">
    <source>
        <dbReference type="Proteomes" id="UP000018850"/>
    </source>
</evidence>
<dbReference type="Proteomes" id="UP000018850">
    <property type="component" value="Unassembled WGS sequence"/>
</dbReference>
<accession>W2UQI6</accession>
<dbReference type="STRING" id="376730.SAMN04487906_0858"/>
<sequence>MSDDMKKHTKYIKQLLRGGTALLFFVLVLLSSCSLRKPVQHFLDLSVAKQLNVGKSTFNTVASCYDYSEKVALTKSGHSKTKIVLSLPFISPNELNYRSREGEDILLKGHNKSGWPAMTKIPGYILFKKLRLHL</sequence>